<dbReference type="PROSITE" id="PS51257">
    <property type="entry name" value="PROKAR_LIPOPROTEIN"/>
    <property type="match status" value="1"/>
</dbReference>
<keyword evidence="3" id="KW-1185">Reference proteome</keyword>
<evidence type="ECO:0008006" key="4">
    <source>
        <dbReference type="Google" id="ProtNLM"/>
    </source>
</evidence>
<organism evidence="2 3">
    <name type="scientific">Modicisalibacter zincidurans</name>
    <dbReference type="NCBI Taxonomy" id="1178777"/>
    <lineage>
        <taxon>Bacteria</taxon>
        <taxon>Pseudomonadati</taxon>
        <taxon>Pseudomonadota</taxon>
        <taxon>Gammaproteobacteria</taxon>
        <taxon>Oceanospirillales</taxon>
        <taxon>Halomonadaceae</taxon>
        <taxon>Modicisalibacter</taxon>
    </lineage>
</organism>
<proteinExistence type="predicted"/>
<gene>
    <name evidence="2" type="ORF">GCM10023342_07290</name>
</gene>
<evidence type="ECO:0000256" key="1">
    <source>
        <dbReference type="SAM" id="SignalP"/>
    </source>
</evidence>
<accession>A0ABP9R667</accession>
<sequence length="185" mass="19434">MTSGLRVLAVIVSLVLAGCQSGPGPLAAGASASLPAACSWPRRSEASVQTWVRAGIAELEARGFDIRNADLALGVVSAERRTRQPGRGAVDRPWYDGISFWGGSHRRAASGFGLGFGVGGGFDDPVQIERVSLVVGDQTIKLTRDSSVIDAGGYVLDARAYNRDAFCRQVSGAIESRLLNMPEAS</sequence>
<evidence type="ECO:0000313" key="2">
    <source>
        <dbReference type="EMBL" id="GAA5171845.1"/>
    </source>
</evidence>
<comment type="caution">
    <text evidence="2">The sequence shown here is derived from an EMBL/GenBank/DDBJ whole genome shotgun (WGS) entry which is preliminary data.</text>
</comment>
<evidence type="ECO:0000313" key="3">
    <source>
        <dbReference type="Proteomes" id="UP001500074"/>
    </source>
</evidence>
<dbReference type="EMBL" id="BAABKI010000010">
    <property type="protein sequence ID" value="GAA5171845.1"/>
    <property type="molecule type" value="Genomic_DNA"/>
</dbReference>
<protein>
    <recommendedName>
        <fullName evidence="4">DUF4136 domain-containing protein</fullName>
    </recommendedName>
</protein>
<name>A0ABP9R667_9GAMM</name>
<keyword evidence="1" id="KW-0732">Signal</keyword>
<feature type="chain" id="PRO_5047204104" description="DUF4136 domain-containing protein" evidence="1">
    <location>
        <begin position="18"/>
        <end position="185"/>
    </location>
</feature>
<feature type="signal peptide" evidence="1">
    <location>
        <begin position="1"/>
        <end position="17"/>
    </location>
</feature>
<dbReference type="RefSeq" id="WP_150113064.1">
    <property type="nucleotide sequence ID" value="NZ_BAABKI010000010.1"/>
</dbReference>
<reference evidence="3" key="1">
    <citation type="journal article" date="2019" name="Int. J. Syst. Evol. Microbiol.">
        <title>The Global Catalogue of Microorganisms (GCM) 10K type strain sequencing project: providing services to taxonomists for standard genome sequencing and annotation.</title>
        <authorList>
            <consortium name="The Broad Institute Genomics Platform"/>
            <consortium name="The Broad Institute Genome Sequencing Center for Infectious Disease"/>
            <person name="Wu L."/>
            <person name="Ma J."/>
        </authorList>
    </citation>
    <scope>NUCLEOTIDE SEQUENCE [LARGE SCALE GENOMIC DNA]</scope>
    <source>
        <strain evidence="3">JCM 18472</strain>
    </source>
</reference>
<dbReference type="Proteomes" id="UP001500074">
    <property type="component" value="Unassembled WGS sequence"/>
</dbReference>